<dbReference type="EMBL" id="SDIF01000095">
    <property type="protein sequence ID" value="RXS62281.1"/>
    <property type="molecule type" value="Genomic_DNA"/>
</dbReference>
<proteinExistence type="predicted"/>
<name>A0A4Q1QL68_9ACTN</name>
<evidence type="ECO:0000313" key="1">
    <source>
        <dbReference type="EMBL" id="RXS62281.1"/>
    </source>
</evidence>
<reference evidence="1 2" key="1">
    <citation type="submission" date="2019-01" db="EMBL/GenBank/DDBJ databases">
        <title>Draft genome sequences of the type strain Streptomyces sioyaensis DSM 40032 and its novel strain, TM32, a thermotolerant antibiotics-producing actinobacterium.</title>
        <authorList>
            <person name="Nakaew N."/>
            <person name="Lumyong S."/>
            <person name="Sloan W.T."/>
            <person name="Sungthong R."/>
        </authorList>
    </citation>
    <scope>NUCLEOTIDE SEQUENCE [LARGE SCALE GENOMIC DNA]</scope>
    <source>
        <strain evidence="1 2">DSM 40032</strain>
    </source>
</reference>
<comment type="caution">
    <text evidence="1">The sequence shown here is derived from an EMBL/GenBank/DDBJ whole genome shotgun (WGS) entry which is preliminary data.</text>
</comment>
<dbReference type="GeneID" id="95781288"/>
<dbReference type="Proteomes" id="UP000289482">
    <property type="component" value="Unassembled WGS sequence"/>
</dbReference>
<protein>
    <submittedName>
        <fullName evidence="1">Uncharacterized protein</fullName>
    </submittedName>
</protein>
<accession>A0A4Q1QL68</accession>
<dbReference type="AlphaFoldDB" id="A0A4Q1QL68"/>
<sequence>MPEKLGKPVALTPQVLGRLRWDSIRSRFRIQTSAQLLDGPLFHWLARERSIEEIGVPVTDSGKTLFPFHVTTIGTGIESSLRDIATRPFMFSSIAADDWQRLELQSKLKAMGTPEEIARRSDRDGTIEGIVGLLEDTGAIPREECERLGRAWKFWAECENDGRLVTRQAKPYGDDTESFLLEGWDALTLETQAGRATQSLIRSDATRDENGLRRRSLVWQKLDRLHRSDDPGERRDAEVLRVHFDRCYYRTIADAEGSSLSLEDDWPIIGKARRHAAVRYAKSHPDRCVIFRGDIKLCLGQIPRKEWETFTGNIEDELNSWWADPWNNSSSMKEIIKRLEMDYVDEVESSITNRQKAGVGAIVAAGTGAGSGLAVNPIAGAAVGLATWILTGPAVDRFDMWNRDRKIMYDIVEMIPTS</sequence>
<evidence type="ECO:0000313" key="2">
    <source>
        <dbReference type="Proteomes" id="UP000289482"/>
    </source>
</evidence>
<gene>
    <name evidence="1" type="ORF">EST54_25600</name>
</gene>
<organism evidence="1 2">
    <name type="scientific">Streptomyces sioyaensis</name>
    <dbReference type="NCBI Taxonomy" id="67364"/>
    <lineage>
        <taxon>Bacteria</taxon>
        <taxon>Bacillati</taxon>
        <taxon>Actinomycetota</taxon>
        <taxon>Actinomycetes</taxon>
        <taxon>Kitasatosporales</taxon>
        <taxon>Streptomycetaceae</taxon>
        <taxon>Streptomyces</taxon>
    </lineage>
</organism>
<keyword evidence="2" id="KW-1185">Reference proteome</keyword>
<dbReference type="RefSeq" id="WP_129250086.1">
    <property type="nucleotide sequence ID" value="NZ_JABZEL010000009.1"/>
</dbReference>